<dbReference type="GO" id="GO:0003677">
    <property type="term" value="F:DNA binding"/>
    <property type="evidence" value="ECO:0007669"/>
    <property type="project" value="UniProtKB-KW"/>
</dbReference>
<dbReference type="PROSITE" id="PS51077">
    <property type="entry name" value="HTH_ICLR"/>
    <property type="match status" value="1"/>
</dbReference>
<gene>
    <name evidence="6" type="ORF">FHS76_003431</name>
</gene>
<keyword evidence="3" id="KW-0804">Transcription</keyword>
<dbReference type="SUPFAM" id="SSF55781">
    <property type="entry name" value="GAF domain-like"/>
    <property type="match status" value="1"/>
</dbReference>
<dbReference type="SUPFAM" id="SSF46785">
    <property type="entry name" value="Winged helix' DNA-binding domain"/>
    <property type="match status" value="1"/>
</dbReference>
<keyword evidence="2" id="KW-0238">DNA-binding</keyword>
<evidence type="ECO:0000259" key="4">
    <source>
        <dbReference type="PROSITE" id="PS51077"/>
    </source>
</evidence>
<dbReference type="NCBIfam" id="TIGR02431">
    <property type="entry name" value="pcaR_pcaU"/>
    <property type="match status" value="1"/>
</dbReference>
<evidence type="ECO:0000313" key="6">
    <source>
        <dbReference type="EMBL" id="MBB5703527.1"/>
    </source>
</evidence>
<dbReference type="EMBL" id="JACIJG010000014">
    <property type="protein sequence ID" value="MBB5703527.1"/>
    <property type="molecule type" value="Genomic_DNA"/>
</dbReference>
<organism evidence="6 7">
    <name type="scientific">Brucella daejeonensis</name>
    <dbReference type="NCBI Taxonomy" id="659015"/>
    <lineage>
        <taxon>Bacteria</taxon>
        <taxon>Pseudomonadati</taxon>
        <taxon>Pseudomonadota</taxon>
        <taxon>Alphaproteobacteria</taxon>
        <taxon>Hyphomicrobiales</taxon>
        <taxon>Brucellaceae</taxon>
        <taxon>Brucella/Ochrobactrum group</taxon>
        <taxon>Brucella</taxon>
    </lineage>
</organism>
<dbReference type="PANTHER" id="PTHR30136:SF34">
    <property type="entry name" value="TRANSCRIPTIONAL REGULATOR"/>
    <property type="match status" value="1"/>
</dbReference>
<evidence type="ECO:0000256" key="1">
    <source>
        <dbReference type="ARBA" id="ARBA00023015"/>
    </source>
</evidence>
<dbReference type="RefSeq" id="WP_183655365.1">
    <property type="nucleotide sequence ID" value="NZ_JACIJG010000014.1"/>
</dbReference>
<evidence type="ECO:0000313" key="7">
    <source>
        <dbReference type="Proteomes" id="UP000555546"/>
    </source>
</evidence>
<keyword evidence="1" id="KW-0805">Transcription regulation</keyword>
<dbReference type="Proteomes" id="UP000555546">
    <property type="component" value="Unassembled WGS sequence"/>
</dbReference>
<reference evidence="6 7" key="1">
    <citation type="submission" date="2020-08" db="EMBL/GenBank/DDBJ databases">
        <title>Genomic Encyclopedia of Type Strains, Phase IV (KMG-IV): sequencing the most valuable type-strain genomes for metagenomic binning, comparative biology and taxonomic classification.</title>
        <authorList>
            <person name="Goeker M."/>
        </authorList>
    </citation>
    <scope>NUCLEOTIDE SEQUENCE [LARGE SCALE GENOMIC DNA]</scope>
    <source>
        <strain evidence="6 7">DSM 26944</strain>
    </source>
</reference>
<comment type="caution">
    <text evidence="6">The sequence shown here is derived from an EMBL/GenBank/DDBJ whole genome shotgun (WGS) entry which is preliminary data.</text>
</comment>
<dbReference type="Gene3D" id="3.30.450.40">
    <property type="match status" value="1"/>
</dbReference>
<dbReference type="PANTHER" id="PTHR30136">
    <property type="entry name" value="HELIX-TURN-HELIX TRANSCRIPTIONAL REGULATOR, ICLR FAMILY"/>
    <property type="match status" value="1"/>
</dbReference>
<dbReference type="InterPro" id="IPR029016">
    <property type="entry name" value="GAF-like_dom_sf"/>
</dbReference>
<dbReference type="GO" id="GO:0045893">
    <property type="term" value="P:positive regulation of DNA-templated transcription"/>
    <property type="evidence" value="ECO:0007669"/>
    <property type="project" value="InterPro"/>
</dbReference>
<evidence type="ECO:0000256" key="2">
    <source>
        <dbReference type="ARBA" id="ARBA00023125"/>
    </source>
</evidence>
<dbReference type="GO" id="GO:0003700">
    <property type="term" value="F:DNA-binding transcription factor activity"/>
    <property type="evidence" value="ECO:0007669"/>
    <property type="project" value="TreeGrafter"/>
</dbReference>
<dbReference type="Gene3D" id="1.10.10.10">
    <property type="entry name" value="Winged helix-like DNA-binding domain superfamily/Winged helix DNA-binding domain"/>
    <property type="match status" value="1"/>
</dbReference>
<sequence>MRETDFVGGFAKGLKVIEAFGEDRPRLSIADVSKITGLDRATARRCLLTLAELGYAEYDGKFFMLQPKILRLGHAYLSSTPLPTIIQPHLDRLSDTVGESASASVLDGTEIVYIARASQMRVMSINLMAGSRLLAYCASMGRVLLAWLFDADARALLERTERKSLTPFTKTEISQLMTELALIRDQGYAINDQELELGLRSIAVPVFNHRGSVVAALNIGAPVAHVETGDLVKRFLPAMLQLQSELRGLLR</sequence>
<feature type="domain" description="IclR-ED" evidence="5">
    <location>
        <begin position="68"/>
        <end position="251"/>
    </location>
</feature>
<accession>A0A7W9EML4</accession>
<dbReference type="AlphaFoldDB" id="A0A7W9EML4"/>
<dbReference type="InterPro" id="IPR005471">
    <property type="entry name" value="Tscrpt_reg_IclR_N"/>
</dbReference>
<evidence type="ECO:0000256" key="3">
    <source>
        <dbReference type="ARBA" id="ARBA00023163"/>
    </source>
</evidence>
<dbReference type="GO" id="GO:0046278">
    <property type="term" value="P:3,4-dihydroxybenzoate metabolic process"/>
    <property type="evidence" value="ECO:0007669"/>
    <property type="project" value="InterPro"/>
</dbReference>
<dbReference type="SMART" id="SM00346">
    <property type="entry name" value="HTH_ICLR"/>
    <property type="match status" value="1"/>
</dbReference>
<dbReference type="InterPro" id="IPR036388">
    <property type="entry name" value="WH-like_DNA-bd_sf"/>
</dbReference>
<dbReference type="PROSITE" id="PS51078">
    <property type="entry name" value="ICLR_ED"/>
    <property type="match status" value="1"/>
</dbReference>
<dbReference type="Pfam" id="PF09339">
    <property type="entry name" value="HTH_IclR"/>
    <property type="match status" value="1"/>
</dbReference>
<dbReference type="InterPro" id="IPR014757">
    <property type="entry name" value="Tscrpt_reg_IclR_C"/>
</dbReference>
<dbReference type="InterPro" id="IPR036390">
    <property type="entry name" value="WH_DNA-bd_sf"/>
</dbReference>
<feature type="domain" description="HTH iclR-type" evidence="4">
    <location>
        <begin position="7"/>
        <end position="67"/>
    </location>
</feature>
<dbReference type="Pfam" id="PF01614">
    <property type="entry name" value="IclR_C"/>
    <property type="match status" value="1"/>
</dbReference>
<dbReference type="InterPro" id="IPR050707">
    <property type="entry name" value="HTH_MetabolicPath_Reg"/>
</dbReference>
<dbReference type="InterPro" id="IPR012794">
    <property type="entry name" value="PcaR_PcaU"/>
</dbReference>
<protein>
    <submittedName>
        <fullName evidence="6">IclR family pca regulon transcriptional regulator</fullName>
    </submittedName>
</protein>
<name>A0A7W9EML4_9HYPH</name>
<proteinExistence type="predicted"/>
<evidence type="ECO:0000259" key="5">
    <source>
        <dbReference type="PROSITE" id="PS51078"/>
    </source>
</evidence>
<keyword evidence="7" id="KW-1185">Reference proteome</keyword>
<dbReference type="GO" id="GO:0045892">
    <property type="term" value="P:negative regulation of DNA-templated transcription"/>
    <property type="evidence" value="ECO:0007669"/>
    <property type="project" value="TreeGrafter"/>
</dbReference>